<dbReference type="Proteomes" id="UP000646548">
    <property type="component" value="Unassembled WGS sequence"/>
</dbReference>
<dbReference type="AlphaFoldDB" id="A0A834C1T8"/>
<feature type="transmembrane region" description="Helical" evidence="1">
    <location>
        <begin position="26"/>
        <end position="50"/>
    </location>
</feature>
<dbReference type="EMBL" id="WKFB01000413">
    <property type="protein sequence ID" value="KAF6723883.1"/>
    <property type="molecule type" value="Genomic_DNA"/>
</dbReference>
<name>A0A834C1T8_ORYME</name>
<dbReference type="InterPro" id="IPR008983">
    <property type="entry name" value="Tumour_necrosis_fac-like_dom"/>
</dbReference>
<reference evidence="2" key="1">
    <citation type="journal article" name="BMC Genomics">
        <title>Long-read sequencing and de novo genome assembly of marine medaka (Oryzias melastigma).</title>
        <authorList>
            <person name="Liang P."/>
            <person name="Saqib H.S.A."/>
            <person name="Ni X."/>
            <person name="Shen Y."/>
        </authorList>
    </citation>
    <scope>NUCLEOTIDE SEQUENCE</scope>
    <source>
        <strain evidence="2">Bigg-433</strain>
    </source>
</reference>
<sequence>MGHQNKEVDEESLQARERVRSRWLDVFLIVSVLVLFLAVTALAVGGYVVLSALGSRPSPAEAGGHMKVFADPPSPALKMDNFAYVELISSEVENKTIPLGLVNIAKGTSVGSNFVFNQDHHSLTPRQAGAYFLYIEVNLTCTHECSDGLLRLQVDDKLHCDVYLKGDKRSVSHKCWTVVDLDRRGLVTQMRVELPKPEPTDWKLEKKGSGLGMFFIG</sequence>
<evidence type="ECO:0000313" key="3">
    <source>
        <dbReference type="Proteomes" id="UP000646548"/>
    </source>
</evidence>
<keyword evidence="1" id="KW-0812">Transmembrane</keyword>
<organism evidence="2 3">
    <name type="scientific">Oryzias melastigma</name>
    <name type="common">Marine medaka</name>
    <dbReference type="NCBI Taxonomy" id="30732"/>
    <lineage>
        <taxon>Eukaryota</taxon>
        <taxon>Metazoa</taxon>
        <taxon>Chordata</taxon>
        <taxon>Craniata</taxon>
        <taxon>Vertebrata</taxon>
        <taxon>Euteleostomi</taxon>
        <taxon>Actinopterygii</taxon>
        <taxon>Neopterygii</taxon>
        <taxon>Teleostei</taxon>
        <taxon>Neoteleostei</taxon>
        <taxon>Acanthomorphata</taxon>
        <taxon>Ovalentaria</taxon>
        <taxon>Atherinomorphae</taxon>
        <taxon>Beloniformes</taxon>
        <taxon>Adrianichthyidae</taxon>
        <taxon>Oryziinae</taxon>
        <taxon>Oryzias</taxon>
    </lineage>
</organism>
<proteinExistence type="predicted"/>
<evidence type="ECO:0008006" key="4">
    <source>
        <dbReference type="Google" id="ProtNLM"/>
    </source>
</evidence>
<accession>A0A834C1T8</accession>
<dbReference type="Gene3D" id="2.60.120.40">
    <property type="match status" value="1"/>
</dbReference>
<evidence type="ECO:0000256" key="1">
    <source>
        <dbReference type="SAM" id="Phobius"/>
    </source>
</evidence>
<comment type="caution">
    <text evidence="2">The sequence shown here is derived from an EMBL/GenBank/DDBJ whole genome shotgun (WGS) entry which is preliminary data.</text>
</comment>
<keyword evidence="1" id="KW-0472">Membrane</keyword>
<evidence type="ECO:0000313" key="2">
    <source>
        <dbReference type="EMBL" id="KAF6723883.1"/>
    </source>
</evidence>
<gene>
    <name evidence="2" type="ORF">FQA47_015715</name>
</gene>
<keyword evidence="1" id="KW-1133">Transmembrane helix</keyword>
<protein>
    <recommendedName>
        <fullName evidence="4">TNF family profile domain-containing protein</fullName>
    </recommendedName>
</protein>